<accession>A0A0B0IGU3</accession>
<dbReference type="eggNOG" id="COG4264">
    <property type="taxonomic scope" value="Bacteria"/>
</dbReference>
<dbReference type="Proteomes" id="UP000030832">
    <property type="component" value="Unassembled WGS sequence"/>
</dbReference>
<evidence type="ECO:0000256" key="2">
    <source>
        <dbReference type="ARBA" id="ARBA00007832"/>
    </source>
</evidence>
<dbReference type="InterPro" id="IPR037455">
    <property type="entry name" value="LucA/IucC-like"/>
</dbReference>
<dbReference type="RefSeq" id="WP_034628956.1">
    <property type="nucleotide sequence ID" value="NZ_JRJU01000012.1"/>
</dbReference>
<comment type="pathway">
    <text evidence="1">Siderophore biosynthesis.</text>
</comment>
<comment type="similarity">
    <text evidence="2">Belongs to the IucA/IucC family.</text>
</comment>
<proteinExistence type="inferred from homology"/>
<dbReference type="InterPro" id="IPR007310">
    <property type="entry name" value="Aerobactin_biosyn_IucA/IucC_N"/>
</dbReference>
<feature type="domain" description="Aerobactin siderophore biosynthesis IucA/IucC-like C-terminal" evidence="4">
    <location>
        <begin position="417"/>
        <end position="577"/>
    </location>
</feature>
<dbReference type="OrthoDB" id="2989563at2"/>
<evidence type="ECO:0000259" key="4">
    <source>
        <dbReference type="Pfam" id="PF06276"/>
    </source>
</evidence>
<protein>
    <submittedName>
        <fullName evidence="5">Siderophore biosynthesis protein</fullName>
    </submittedName>
</protein>
<evidence type="ECO:0000259" key="3">
    <source>
        <dbReference type="Pfam" id="PF04183"/>
    </source>
</evidence>
<evidence type="ECO:0000256" key="1">
    <source>
        <dbReference type="ARBA" id="ARBA00004924"/>
    </source>
</evidence>
<dbReference type="PANTHER" id="PTHR34384">
    <property type="entry name" value="L-2,3-DIAMINOPROPANOATE--CITRATE LIGASE"/>
    <property type="match status" value="1"/>
</dbReference>
<dbReference type="GO" id="GO:0016881">
    <property type="term" value="F:acid-amino acid ligase activity"/>
    <property type="evidence" value="ECO:0007669"/>
    <property type="project" value="UniProtKB-ARBA"/>
</dbReference>
<reference evidence="5 6" key="1">
    <citation type="submission" date="2014-09" db="EMBL/GenBank/DDBJ databases">
        <title>Genome sequencing and annotation of Bacillus Okhensis strain Kh10-101T.</title>
        <authorList>
            <person name="Prakash J.S."/>
        </authorList>
    </citation>
    <scope>NUCLEOTIDE SEQUENCE [LARGE SCALE GENOMIC DNA]</scope>
    <source>
        <strain evidence="6">Kh10-101T</strain>
    </source>
</reference>
<dbReference type="EMBL" id="JRJU01000012">
    <property type="protein sequence ID" value="KHF40107.1"/>
    <property type="molecule type" value="Genomic_DNA"/>
</dbReference>
<comment type="caution">
    <text evidence="5">The sequence shown here is derived from an EMBL/GenBank/DDBJ whole genome shotgun (WGS) entry which is preliminary data.</text>
</comment>
<dbReference type="PANTHER" id="PTHR34384:SF5">
    <property type="entry name" value="L-2,3-DIAMINOPROPANOATE--CITRATE LIGASE"/>
    <property type="match status" value="1"/>
</dbReference>
<dbReference type="AlphaFoldDB" id="A0A0B0IGU3"/>
<dbReference type="Pfam" id="PF04183">
    <property type="entry name" value="IucA_IucC"/>
    <property type="match status" value="1"/>
</dbReference>
<feature type="domain" description="Aerobactin siderophore biosynthesis IucA/IucC N-terminal" evidence="3">
    <location>
        <begin position="157"/>
        <end position="384"/>
    </location>
</feature>
<dbReference type="GO" id="GO:0019290">
    <property type="term" value="P:siderophore biosynthetic process"/>
    <property type="evidence" value="ECO:0007669"/>
    <property type="project" value="InterPro"/>
</dbReference>
<dbReference type="Pfam" id="PF06276">
    <property type="entry name" value="FhuF"/>
    <property type="match status" value="1"/>
</dbReference>
<dbReference type="InterPro" id="IPR022770">
    <property type="entry name" value="IucA/IucC-like_C"/>
</dbReference>
<organism evidence="5 6">
    <name type="scientific">Halalkalibacter okhensis</name>
    <dbReference type="NCBI Taxonomy" id="333138"/>
    <lineage>
        <taxon>Bacteria</taxon>
        <taxon>Bacillati</taxon>
        <taxon>Bacillota</taxon>
        <taxon>Bacilli</taxon>
        <taxon>Bacillales</taxon>
        <taxon>Bacillaceae</taxon>
        <taxon>Halalkalibacter</taxon>
    </lineage>
</organism>
<name>A0A0B0IGU3_9BACI</name>
<sequence length="609" mass="70625">MKESAKSIAEHATFQAFMNSYLREVNRGSWLKRKEWSKENQTVVALEGDYMIELVLHQQAKKFALEVEYRSIVGRQLVGVALTYCTITKQWVREDRLTVMMAVIQELHLVAKRNGCHELASHYDELIVRLIESYHTMTDYIERRMTDSKKLYSVDSTFIETEQSLLFGHWLHPTPKSRQGMASWQHKDYAPELAGSYQLHYFQVSNKVIKEYSILNKKASEIVTQSLKKSIPTLEMAKDSCIIPMHPLQAQWLLQQNSVKQAIDDGVIKSLGTMGPSYTATSSIRTVYNDSEEWMFKFSIPVKVTNSLRVNKQHELKAGTVMANLLRQLPFLEHHSTFHIIDDPAYLTVQLPEKQESGFEMIIRSNPFRKKGKHNRGISSVAAIAQDPLPMEKSRLAQLIEMVAYQEGRSVKAVSLDWFKKYWKCAIEPLIRLYDEHGIALEAHQQNSVLDVSTGYPTSYYYRDNQGYYLSKEYEQELCFTEPSLLLTPELFYEDSLIQERFTYYLFMNQLFSIIYRFGADCLIEEESLIEYAKLKLLLLEKRLTGQGKVFVSTILNQEKLSYKANLLTRFHDVDELSVDLEQAIYTKMDNPFITVKEGKHAEIMSLTF</sequence>
<evidence type="ECO:0000313" key="6">
    <source>
        <dbReference type="Proteomes" id="UP000030832"/>
    </source>
</evidence>
<dbReference type="Gene3D" id="1.10.510.40">
    <property type="match status" value="1"/>
</dbReference>
<gene>
    <name evidence="5" type="ORF">LQ50_11370</name>
</gene>
<keyword evidence="6" id="KW-1185">Reference proteome</keyword>
<evidence type="ECO:0000313" key="5">
    <source>
        <dbReference type="EMBL" id="KHF40107.1"/>
    </source>
</evidence>
<dbReference type="STRING" id="333138.LQ50_11370"/>